<sequence length="178" mass="18410">MTTPTSTILRHPAHLAALAGCAWLLLGVESIVRPEPMSYRDVAFVIPWLLTLATVVALHRGQRARGDAAERLGYLGVAATMVVIAVGGPALVSDSTLVTRMVAAATVLWMLSMVAFGIGTVRARVHPARVGVGLVVAEPLTIATGAALSVWVPVSGHGSYTGAIANGALFLMISGMNC</sequence>
<evidence type="ECO:0000313" key="2">
    <source>
        <dbReference type="EMBL" id="AZG46441.1"/>
    </source>
</evidence>
<accession>A0A3G8JMX0</accession>
<feature type="transmembrane region" description="Helical" evidence="1">
    <location>
        <begin position="130"/>
        <end position="152"/>
    </location>
</feature>
<evidence type="ECO:0000313" key="3">
    <source>
        <dbReference type="Proteomes" id="UP000271469"/>
    </source>
</evidence>
<keyword evidence="1" id="KW-0472">Membrane</keyword>
<feature type="transmembrane region" description="Helical" evidence="1">
    <location>
        <begin position="72"/>
        <end position="92"/>
    </location>
</feature>
<keyword evidence="1" id="KW-1133">Transmembrane helix</keyword>
<feature type="transmembrane region" description="Helical" evidence="1">
    <location>
        <begin position="98"/>
        <end position="118"/>
    </location>
</feature>
<keyword evidence="3" id="KW-1185">Reference proteome</keyword>
<dbReference type="OrthoDB" id="3543208at2"/>
<protein>
    <submittedName>
        <fullName evidence="2">Uncharacterized protein</fullName>
    </submittedName>
</protein>
<organism evidence="2 3">
    <name type="scientific">Gordonia insulae</name>
    <dbReference type="NCBI Taxonomy" id="2420509"/>
    <lineage>
        <taxon>Bacteria</taxon>
        <taxon>Bacillati</taxon>
        <taxon>Actinomycetota</taxon>
        <taxon>Actinomycetes</taxon>
        <taxon>Mycobacteriales</taxon>
        <taxon>Gordoniaceae</taxon>
        <taxon>Gordonia</taxon>
    </lineage>
</organism>
<keyword evidence="1" id="KW-0812">Transmembrane</keyword>
<evidence type="ECO:0000256" key="1">
    <source>
        <dbReference type="SAM" id="Phobius"/>
    </source>
</evidence>
<gene>
    <name evidence="2" type="ORF">D7316_03042</name>
</gene>
<name>A0A3G8JMX0_9ACTN</name>
<feature type="transmembrane region" description="Helical" evidence="1">
    <location>
        <begin position="40"/>
        <end position="60"/>
    </location>
</feature>
<dbReference type="RefSeq" id="WP_124708945.1">
    <property type="nucleotide sequence ID" value="NZ_CP033972.1"/>
</dbReference>
<dbReference type="KEGG" id="gom:D7316_03042"/>
<proteinExistence type="predicted"/>
<dbReference type="AlphaFoldDB" id="A0A3G8JMX0"/>
<dbReference type="EMBL" id="CP033972">
    <property type="protein sequence ID" value="AZG46441.1"/>
    <property type="molecule type" value="Genomic_DNA"/>
</dbReference>
<reference evidence="2 3" key="1">
    <citation type="submission" date="2018-11" db="EMBL/GenBank/DDBJ databases">
        <title>Gordonia insulae sp. nov., isolated from an island soil.</title>
        <authorList>
            <person name="Kim Y.S."/>
            <person name="Kim S.B."/>
        </authorList>
    </citation>
    <scope>NUCLEOTIDE SEQUENCE [LARGE SCALE GENOMIC DNA]</scope>
    <source>
        <strain evidence="2 3">MMS17-SY073</strain>
    </source>
</reference>
<dbReference type="Proteomes" id="UP000271469">
    <property type="component" value="Chromosome"/>
</dbReference>